<dbReference type="RefSeq" id="WP_090386085.1">
    <property type="nucleotide sequence ID" value="NZ_FNLC01000008.1"/>
</dbReference>
<dbReference type="EMBL" id="FNLC01000008">
    <property type="protein sequence ID" value="SDR44584.1"/>
    <property type="molecule type" value="Genomic_DNA"/>
</dbReference>
<protein>
    <recommendedName>
        <fullName evidence="3 7">Probable cobyric acid synthase</fullName>
    </recommendedName>
</protein>
<evidence type="ECO:0000259" key="9">
    <source>
        <dbReference type="Pfam" id="PF01656"/>
    </source>
</evidence>
<evidence type="ECO:0000256" key="5">
    <source>
        <dbReference type="ARBA" id="ARBA00022962"/>
    </source>
</evidence>
<dbReference type="Pfam" id="PF01656">
    <property type="entry name" value="CbiA"/>
    <property type="match status" value="1"/>
</dbReference>
<dbReference type="OrthoDB" id="53136at2157"/>
<dbReference type="PROSITE" id="PS51274">
    <property type="entry name" value="GATASE_COBBQ"/>
    <property type="match status" value="1"/>
</dbReference>
<feature type="region of interest" description="Disordered" evidence="8">
    <location>
        <begin position="240"/>
        <end position="261"/>
    </location>
</feature>
<dbReference type="GO" id="GO:0015420">
    <property type="term" value="F:ABC-type vitamin B12 transporter activity"/>
    <property type="evidence" value="ECO:0007669"/>
    <property type="project" value="UniProtKB-UniRule"/>
</dbReference>
<feature type="active site" description="Nucleophile" evidence="7">
    <location>
        <position position="353"/>
    </location>
</feature>
<dbReference type="PROSITE" id="PS51273">
    <property type="entry name" value="GATASE_TYPE_1"/>
    <property type="match status" value="1"/>
</dbReference>
<comment type="function">
    <text evidence="6 7">Catalyzes amidations at positions B, D, E, and G on adenosylcobyrinic A,C-diamide. NH(2) groups are provided by glutamine, and one molecule of ATP is hydrogenolyzed for each amidation.</text>
</comment>
<dbReference type="NCBIfam" id="TIGR00313">
    <property type="entry name" value="cobQ"/>
    <property type="match status" value="1"/>
</dbReference>
<dbReference type="InterPro" id="IPR002586">
    <property type="entry name" value="CobQ/CobB/MinD/ParA_Nub-bd_dom"/>
</dbReference>
<gene>
    <name evidence="7" type="primary">cobQ</name>
    <name evidence="11" type="ORF">SAMN04489842_4088</name>
</gene>
<dbReference type="InterPro" id="IPR011698">
    <property type="entry name" value="GATase_3"/>
</dbReference>
<dbReference type="CDD" id="cd05389">
    <property type="entry name" value="CobQ_N"/>
    <property type="match status" value="1"/>
</dbReference>
<dbReference type="InterPro" id="IPR027417">
    <property type="entry name" value="P-loop_NTPase"/>
</dbReference>
<dbReference type="InterPro" id="IPR004459">
    <property type="entry name" value="CobQ_synth"/>
</dbReference>
<organism evidence="11 12">
    <name type="scientific">Natronobacterium texcoconense</name>
    <dbReference type="NCBI Taxonomy" id="1095778"/>
    <lineage>
        <taxon>Archaea</taxon>
        <taxon>Methanobacteriati</taxon>
        <taxon>Methanobacteriota</taxon>
        <taxon>Stenosarchaea group</taxon>
        <taxon>Halobacteria</taxon>
        <taxon>Halobacteriales</taxon>
        <taxon>Natrialbaceae</taxon>
        <taxon>Natronobacterium</taxon>
    </lineage>
</organism>
<dbReference type="STRING" id="1095778.SAMN04489842_4088"/>
<evidence type="ECO:0000313" key="11">
    <source>
        <dbReference type="EMBL" id="SDR44584.1"/>
    </source>
</evidence>
<dbReference type="Proteomes" id="UP000198848">
    <property type="component" value="Unassembled WGS sequence"/>
</dbReference>
<keyword evidence="12" id="KW-1185">Reference proteome</keyword>
<dbReference type="InterPro" id="IPR029062">
    <property type="entry name" value="Class_I_gatase-like"/>
</dbReference>
<dbReference type="HAMAP" id="MF_00028">
    <property type="entry name" value="CobQ"/>
    <property type="match status" value="1"/>
</dbReference>
<dbReference type="Gene3D" id="3.40.50.880">
    <property type="match status" value="1"/>
</dbReference>
<name>A0A1H1J3N7_NATTX</name>
<evidence type="ECO:0000256" key="1">
    <source>
        <dbReference type="ARBA" id="ARBA00004953"/>
    </source>
</evidence>
<evidence type="ECO:0000256" key="6">
    <source>
        <dbReference type="ARBA" id="ARBA00025166"/>
    </source>
</evidence>
<accession>A0A1H1J3N7</accession>
<feature type="domain" description="CobB/CobQ-like glutamine amidotransferase" evidence="10">
    <location>
        <begin position="270"/>
        <end position="463"/>
    </location>
</feature>
<evidence type="ECO:0000313" key="12">
    <source>
        <dbReference type="Proteomes" id="UP000198848"/>
    </source>
</evidence>
<comment type="similarity">
    <text evidence="2 7">Belongs to the CobB/CobQ family. CobQ subfamily.</text>
</comment>
<sequence>MSRTLLVAGTASHVGKSTVAAGLCRLLADRGVAVAPFKAQNMSNNARVVARVSAETDDEWGEIGVSQFVQARAARTTPTTDSNPVLLKPRGDGESQLVLQGKPQDHVPAGEYYEEYWERAREAAEESYRRLATEYDVIVAEGAGSIAEINLHDRDLANVETAQFADAEILLLVDIERGGAFASLYGTLELLPDAIRERVVGAVITKFRGDPSLLESGIEEIESRTGVPILGVLPYDDPGLPEEDSVSLPGEGERGVLGDDDGVPDERRVRIAVPRLPRLSNATDLESLAAEPGVSVVFVPLENVDESDPLADIDADAVVLPGTKNTVDDLLTLRESGFGDALESFAGPIVGICGGYQQLGERLTNASLEGTGSDDVVEGLGLLPVETRFESEKRLEPATVTVDESATSLFAGAGGTASGYEIHAGRTRLLESTTDVARPLGETSVAQGTVVGTYLHGLFDNENVRRAFLDHVAASAGVDRPTRDGVEKRDSYDRAATLVRDHVDLEALGLAETDTKN</sequence>
<keyword evidence="5 7" id="KW-0315">Glutamine amidotransferase</keyword>
<dbReference type="GO" id="GO:0003824">
    <property type="term" value="F:catalytic activity"/>
    <property type="evidence" value="ECO:0007669"/>
    <property type="project" value="InterPro"/>
</dbReference>
<dbReference type="PANTHER" id="PTHR21343:SF1">
    <property type="entry name" value="COBYRIC ACID SYNTHASE"/>
    <property type="match status" value="1"/>
</dbReference>
<evidence type="ECO:0000256" key="2">
    <source>
        <dbReference type="ARBA" id="ARBA00006205"/>
    </source>
</evidence>
<reference evidence="12" key="1">
    <citation type="submission" date="2016-10" db="EMBL/GenBank/DDBJ databases">
        <authorList>
            <person name="Varghese N."/>
            <person name="Submissions S."/>
        </authorList>
    </citation>
    <scope>NUCLEOTIDE SEQUENCE [LARGE SCALE GENOMIC DNA]</scope>
    <source>
        <strain evidence="12">DSM 24767</strain>
    </source>
</reference>
<comment type="pathway">
    <text evidence="1 7">Cofactor biosynthesis; adenosylcobalamin biosynthesis.</text>
</comment>
<proteinExistence type="inferred from homology"/>
<evidence type="ECO:0000256" key="4">
    <source>
        <dbReference type="ARBA" id="ARBA00022573"/>
    </source>
</evidence>
<dbReference type="InterPro" id="IPR033949">
    <property type="entry name" value="CobQ_GATase1"/>
</dbReference>
<feature type="domain" description="CobQ/CobB/MinD/ParA nucleotide binding" evidence="9">
    <location>
        <begin position="6"/>
        <end position="237"/>
    </location>
</feature>
<feature type="active site" evidence="7">
    <location>
        <position position="456"/>
    </location>
</feature>
<dbReference type="NCBIfam" id="NF001989">
    <property type="entry name" value="PRK00784.1"/>
    <property type="match status" value="1"/>
</dbReference>
<evidence type="ECO:0000256" key="3">
    <source>
        <dbReference type="ARBA" id="ARBA00014921"/>
    </source>
</evidence>
<dbReference type="Pfam" id="PF07685">
    <property type="entry name" value="GATase_3"/>
    <property type="match status" value="1"/>
</dbReference>
<evidence type="ECO:0000256" key="8">
    <source>
        <dbReference type="SAM" id="MobiDB-lite"/>
    </source>
</evidence>
<dbReference type="PANTHER" id="PTHR21343">
    <property type="entry name" value="DETHIOBIOTIN SYNTHETASE"/>
    <property type="match status" value="1"/>
</dbReference>
<dbReference type="SUPFAM" id="SSF52317">
    <property type="entry name" value="Class I glutamine amidotransferase-like"/>
    <property type="match status" value="1"/>
</dbReference>
<evidence type="ECO:0000256" key="7">
    <source>
        <dbReference type="HAMAP-Rule" id="MF_00028"/>
    </source>
</evidence>
<keyword evidence="4 7" id="KW-0169">Cobalamin biosynthesis</keyword>
<dbReference type="UniPathway" id="UPA00148"/>
<dbReference type="GO" id="GO:0009236">
    <property type="term" value="P:cobalamin biosynthetic process"/>
    <property type="evidence" value="ECO:0007669"/>
    <property type="project" value="UniProtKB-UniRule"/>
</dbReference>
<dbReference type="Gene3D" id="3.40.50.300">
    <property type="entry name" value="P-loop containing nucleotide triphosphate hydrolases"/>
    <property type="match status" value="1"/>
</dbReference>
<dbReference type="InterPro" id="IPR047045">
    <property type="entry name" value="CobQ_N"/>
</dbReference>
<dbReference type="CDD" id="cd01750">
    <property type="entry name" value="GATase1_CobQ"/>
    <property type="match status" value="1"/>
</dbReference>
<dbReference type="SUPFAM" id="SSF52540">
    <property type="entry name" value="P-loop containing nucleoside triphosphate hydrolases"/>
    <property type="match status" value="1"/>
</dbReference>
<dbReference type="AlphaFoldDB" id="A0A1H1J3N7"/>
<evidence type="ECO:0000259" key="10">
    <source>
        <dbReference type="Pfam" id="PF07685"/>
    </source>
</evidence>